<gene>
    <name evidence="2" type="ORF">DUNSADRAFT_8128</name>
</gene>
<dbReference type="InterPro" id="IPR036770">
    <property type="entry name" value="Ankyrin_rpt-contain_sf"/>
</dbReference>
<evidence type="ECO:0000256" key="1">
    <source>
        <dbReference type="PROSITE-ProRule" id="PRU00023"/>
    </source>
</evidence>
<organism evidence="2 3">
    <name type="scientific">Dunaliella salina</name>
    <name type="common">Green alga</name>
    <name type="synonym">Protococcus salinus</name>
    <dbReference type="NCBI Taxonomy" id="3046"/>
    <lineage>
        <taxon>Eukaryota</taxon>
        <taxon>Viridiplantae</taxon>
        <taxon>Chlorophyta</taxon>
        <taxon>core chlorophytes</taxon>
        <taxon>Chlorophyceae</taxon>
        <taxon>CS clade</taxon>
        <taxon>Chlamydomonadales</taxon>
        <taxon>Dunaliellaceae</taxon>
        <taxon>Dunaliella</taxon>
    </lineage>
</organism>
<reference evidence="2" key="1">
    <citation type="submission" date="2017-08" db="EMBL/GenBank/DDBJ databases">
        <authorList>
            <person name="Polle J.E."/>
            <person name="Barry K."/>
            <person name="Cushman J."/>
            <person name="Schmutz J."/>
            <person name="Tran D."/>
            <person name="Hathwaick L.T."/>
            <person name="Yim W.C."/>
            <person name="Jenkins J."/>
            <person name="Mckie-Krisberg Z.M."/>
            <person name="Prochnik S."/>
            <person name="Lindquist E."/>
            <person name="Dockter R.B."/>
            <person name="Adam C."/>
            <person name="Molina H."/>
            <person name="Bunkerborg J."/>
            <person name="Jin E."/>
            <person name="Buchheim M."/>
            <person name="Magnuson J."/>
        </authorList>
    </citation>
    <scope>NUCLEOTIDE SEQUENCE</scope>
    <source>
        <strain evidence="2">CCAP 19/18</strain>
    </source>
</reference>
<keyword evidence="3" id="KW-1185">Reference proteome</keyword>
<dbReference type="SMART" id="SM00248">
    <property type="entry name" value="ANK"/>
    <property type="match status" value="2"/>
</dbReference>
<name>A0ABQ7GK64_DUNSA</name>
<dbReference type="PROSITE" id="PS50088">
    <property type="entry name" value="ANK_REPEAT"/>
    <property type="match status" value="1"/>
</dbReference>
<evidence type="ECO:0000313" key="2">
    <source>
        <dbReference type="EMBL" id="KAF5834940.1"/>
    </source>
</evidence>
<dbReference type="InterPro" id="IPR002110">
    <property type="entry name" value="Ankyrin_rpt"/>
</dbReference>
<proteinExistence type="predicted"/>
<sequence length="147" mass="15835">MAGSEGHLLKRIELEPKLVEAGGNNSLHLLAAIPNPQNGKHLVKMIIASGVDPNVPNQVGDYPLHIAARVGSNEVCQALLDGGADALRRNGKNRRPREVPKIPDHTRLLLTDAEEAAKKRKADRDSALWDEKMLATQTQNACASGVV</sequence>
<dbReference type="Gene3D" id="1.25.40.20">
    <property type="entry name" value="Ankyrin repeat-containing domain"/>
    <property type="match status" value="1"/>
</dbReference>
<comment type="caution">
    <text evidence="2">The sequence shown here is derived from an EMBL/GenBank/DDBJ whole genome shotgun (WGS) entry which is preliminary data.</text>
</comment>
<dbReference type="Proteomes" id="UP000815325">
    <property type="component" value="Unassembled WGS sequence"/>
</dbReference>
<accession>A0ABQ7GK64</accession>
<keyword evidence="1" id="KW-0040">ANK repeat</keyword>
<dbReference type="SUPFAM" id="SSF48403">
    <property type="entry name" value="Ankyrin repeat"/>
    <property type="match status" value="1"/>
</dbReference>
<feature type="repeat" description="ANK" evidence="1">
    <location>
        <begin position="59"/>
        <end position="91"/>
    </location>
</feature>
<dbReference type="EMBL" id="MU069730">
    <property type="protein sequence ID" value="KAF5834940.1"/>
    <property type="molecule type" value="Genomic_DNA"/>
</dbReference>
<evidence type="ECO:0000313" key="3">
    <source>
        <dbReference type="Proteomes" id="UP000815325"/>
    </source>
</evidence>
<dbReference type="Pfam" id="PF12796">
    <property type="entry name" value="Ank_2"/>
    <property type="match status" value="1"/>
</dbReference>
<dbReference type="PROSITE" id="PS50297">
    <property type="entry name" value="ANK_REP_REGION"/>
    <property type="match status" value="1"/>
</dbReference>
<protein>
    <submittedName>
        <fullName evidence="2">Uncharacterized protein</fullName>
    </submittedName>
</protein>